<comment type="caution">
    <text evidence="1">The sequence shown here is derived from an EMBL/GenBank/DDBJ whole genome shotgun (WGS) entry which is preliminary data.</text>
</comment>
<evidence type="ECO:0000313" key="1">
    <source>
        <dbReference type="EMBL" id="KAK4391074.1"/>
    </source>
</evidence>
<gene>
    <name evidence="1" type="ORF">Sango_2170700</name>
</gene>
<sequence>MEALEEDESLMHKEVKEKEEYQLHEVPNEEDDSSNFHISVNAMTGVHNFNTMRVIGCCKGKAIHILINTVSTHNFVDFQVDRRLGCKLEAIDCFQCLSLMATGCIARIDLKMEFYMNRRKVSLRGKQPEASNVVDAKSLRRILQKLGQISLLSVGLLHREDVTDFMLFALEGQIVEEQGKIDILLMEYADLFEEPKTLLPKRRHGHGINLREGTSAINIRPYRYLTVQKDEIEKLVQEMLDSGVIRESNNPYSSPVVLVKKEDGS</sequence>
<reference evidence="1" key="2">
    <citation type="journal article" date="2024" name="Plant">
        <title>Genomic evolution and insights into agronomic trait innovations of Sesamum species.</title>
        <authorList>
            <person name="Miao H."/>
            <person name="Wang L."/>
            <person name="Qu L."/>
            <person name="Liu H."/>
            <person name="Sun Y."/>
            <person name="Le M."/>
            <person name="Wang Q."/>
            <person name="Wei S."/>
            <person name="Zheng Y."/>
            <person name="Lin W."/>
            <person name="Duan Y."/>
            <person name="Cao H."/>
            <person name="Xiong S."/>
            <person name="Wang X."/>
            <person name="Wei L."/>
            <person name="Li C."/>
            <person name="Ma Q."/>
            <person name="Ju M."/>
            <person name="Zhao R."/>
            <person name="Li G."/>
            <person name="Mu C."/>
            <person name="Tian Q."/>
            <person name="Mei H."/>
            <person name="Zhang T."/>
            <person name="Gao T."/>
            <person name="Zhang H."/>
        </authorList>
    </citation>
    <scope>NUCLEOTIDE SEQUENCE</scope>
    <source>
        <strain evidence="1">K16</strain>
    </source>
</reference>
<name>A0AAE1WD01_9LAMI</name>
<dbReference type="Proteomes" id="UP001289374">
    <property type="component" value="Unassembled WGS sequence"/>
</dbReference>
<dbReference type="PANTHER" id="PTHR15503:SF43">
    <property type="entry name" value="REVERSE TRANSCRIPTASE RNASE H-LIKE DOMAIN-CONTAINING PROTEIN"/>
    <property type="match status" value="1"/>
</dbReference>
<dbReference type="InterPro" id="IPR043502">
    <property type="entry name" value="DNA/RNA_pol_sf"/>
</dbReference>
<dbReference type="Gene3D" id="3.10.10.10">
    <property type="entry name" value="HIV Type 1 Reverse Transcriptase, subunit A, domain 1"/>
    <property type="match status" value="1"/>
</dbReference>
<dbReference type="EMBL" id="JACGWL010000012">
    <property type="protein sequence ID" value="KAK4391074.1"/>
    <property type="molecule type" value="Genomic_DNA"/>
</dbReference>
<dbReference type="AlphaFoldDB" id="A0AAE1WD01"/>
<reference evidence="1" key="1">
    <citation type="submission" date="2020-06" db="EMBL/GenBank/DDBJ databases">
        <authorList>
            <person name="Li T."/>
            <person name="Hu X."/>
            <person name="Zhang T."/>
            <person name="Song X."/>
            <person name="Zhang H."/>
            <person name="Dai N."/>
            <person name="Sheng W."/>
            <person name="Hou X."/>
            <person name="Wei L."/>
        </authorList>
    </citation>
    <scope>NUCLEOTIDE SEQUENCE</scope>
    <source>
        <strain evidence="1">K16</strain>
        <tissue evidence="1">Leaf</tissue>
    </source>
</reference>
<evidence type="ECO:0000313" key="2">
    <source>
        <dbReference type="Proteomes" id="UP001289374"/>
    </source>
</evidence>
<proteinExistence type="predicted"/>
<dbReference type="PANTHER" id="PTHR15503">
    <property type="entry name" value="LDOC1 RELATED"/>
    <property type="match status" value="1"/>
</dbReference>
<dbReference type="SUPFAM" id="SSF56672">
    <property type="entry name" value="DNA/RNA polymerases"/>
    <property type="match status" value="1"/>
</dbReference>
<organism evidence="1 2">
    <name type="scientific">Sesamum angolense</name>
    <dbReference type="NCBI Taxonomy" id="2727404"/>
    <lineage>
        <taxon>Eukaryota</taxon>
        <taxon>Viridiplantae</taxon>
        <taxon>Streptophyta</taxon>
        <taxon>Embryophyta</taxon>
        <taxon>Tracheophyta</taxon>
        <taxon>Spermatophyta</taxon>
        <taxon>Magnoliopsida</taxon>
        <taxon>eudicotyledons</taxon>
        <taxon>Gunneridae</taxon>
        <taxon>Pentapetalae</taxon>
        <taxon>asterids</taxon>
        <taxon>lamiids</taxon>
        <taxon>Lamiales</taxon>
        <taxon>Pedaliaceae</taxon>
        <taxon>Sesamum</taxon>
    </lineage>
</organism>
<dbReference type="InterPro" id="IPR032567">
    <property type="entry name" value="RTL1-rel"/>
</dbReference>
<keyword evidence="2" id="KW-1185">Reference proteome</keyword>
<accession>A0AAE1WD01</accession>
<protein>
    <submittedName>
        <fullName evidence="1">Retrovirus-related Pol polyprotein from transposon</fullName>
    </submittedName>
</protein>